<dbReference type="CDD" id="cd18825">
    <property type="entry name" value="GH43_CtGH43-like"/>
    <property type="match status" value="1"/>
</dbReference>
<comment type="caution">
    <text evidence="5">The sequence shown here is derived from an EMBL/GenBank/DDBJ whole genome shotgun (WGS) entry which is preliminary data.</text>
</comment>
<dbReference type="InterPro" id="IPR023296">
    <property type="entry name" value="Glyco_hydro_beta-prop_sf"/>
</dbReference>
<dbReference type="InterPro" id="IPR006710">
    <property type="entry name" value="Glyco_hydro_43"/>
</dbReference>
<dbReference type="GO" id="GO:0004553">
    <property type="term" value="F:hydrolase activity, hydrolyzing O-glycosyl compounds"/>
    <property type="evidence" value="ECO:0007669"/>
    <property type="project" value="InterPro"/>
</dbReference>
<protein>
    <submittedName>
        <fullName evidence="5">Family 43 glycosylhydrolase</fullName>
    </submittedName>
</protein>
<keyword evidence="3 4" id="KW-0326">Glycosidase</keyword>
<organism evidence="5 6">
    <name type="scientific">Sphingomonas zeae</name>
    <dbReference type="NCBI Taxonomy" id="1646122"/>
    <lineage>
        <taxon>Bacteria</taxon>
        <taxon>Pseudomonadati</taxon>
        <taxon>Pseudomonadota</taxon>
        <taxon>Alphaproteobacteria</taxon>
        <taxon>Sphingomonadales</taxon>
        <taxon>Sphingomonadaceae</taxon>
        <taxon>Sphingomonas</taxon>
    </lineage>
</organism>
<dbReference type="PANTHER" id="PTHR22925">
    <property type="entry name" value="GLYCOSYL HYDROLASE 43 FAMILY MEMBER"/>
    <property type="match status" value="1"/>
</dbReference>
<dbReference type="Pfam" id="PF04616">
    <property type="entry name" value="Glyco_hydro_43"/>
    <property type="match status" value="1"/>
</dbReference>
<dbReference type="Proteomes" id="UP000536441">
    <property type="component" value="Unassembled WGS sequence"/>
</dbReference>
<dbReference type="AlphaFoldDB" id="A0A7Y6B5C2"/>
<accession>A0A7Y6B5C2</accession>
<dbReference type="GO" id="GO:0005975">
    <property type="term" value="P:carbohydrate metabolic process"/>
    <property type="evidence" value="ECO:0007669"/>
    <property type="project" value="InterPro"/>
</dbReference>
<keyword evidence="2 4" id="KW-0378">Hydrolase</keyword>
<comment type="similarity">
    <text evidence="1 4">Belongs to the glycosyl hydrolase 43 family.</text>
</comment>
<name>A0A7Y6B5C2_9SPHN</name>
<keyword evidence="6" id="KW-1185">Reference proteome</keyword>
<proteinExistence type="inferred from homology"/>
<dbReference type="PANTHER" id="PTHR22925:SF3">
    <property type="entry name" value="GLYCOSYL HYDROLASE FAMILY PROTEIN 43"/>
    <property type="match status" value="1"/>
</dbReference>
<evidence type="ECO:0000313" key="6">
    <source>
        <dbReference type="Proteomes" id="UP000536441"/>
    </source>
</evidence>
<gene>
    <name evidence="5" type="ORF">HP438_10015</name>
</gene>
<dbReference type="EMBL" id="JABMCH010000063">
    <property type="protein sequence ID" value="NUU47310.1"/>
    <property type="molecule type" value="Genomic_DNA"/>
</dbReference>
<evidence type="ECO:0000256" key="1">
    <source>
        <dbReference type="ARBA" id="ARBA00009865"/>
    </source>
</evidence>
<reference evidence="5 6" key="1">
    <citation type="submission" date="2020-05" db="EMBL/GenBank/DDBJ databases">
        <title>Genome Sequencing of Type Strains.</title>
        <authorList>
            <person name="Lemaire J.F."/>
            <person name="Inderbitzin P."/>
            <person name="Gregorio O.A."/>
            <person name="Collins S.B."/>
            <person name="Wespe N."/>
            <person name="Knight-Connoni V."/>
        </authorList>
    </citation>
    <scope>NUCLEOTIDE SEQUENCE [LARGE SCALE GENOMIC DNA]</scope>
    <source>
        <strain evidence="5 6">DSM 100049</strain>
    </source>
</reference>
<evidence type="ECO:0000256" key="4">
    <source>
        <dbReference type="RuleBase" id="RU361187"/>
    </source>
</evidence>
<evidence type="ECO:0000256" key="2">
    <source>
        <dbReference type="ARBA" id="ARBA00022801"/>
    </source>
</evidence>
<dbReference type="SUPFAM" id="SSF75005">
    <property type="entry name" value="Arabinanase/levansucrase/invertase"/>
    <property type="match status" value="1"/>
</dbReference>
<sequence>MAASEVSVTIDRRSILLGASAAALIGGMARAAQPDAFDPGEVWNDVSGVAINAHGGGLLRHGGRWWWHGEHKTAGEAGNTALVGVHAYSSADLVNWRDEGIALPVSDDPASPITRGCILERPKVVYNRRTRQFVMWFHLELKGRGYGAAQAGVAVADRPQGPFRFLHAGRVNPGIWPANATAEDKAPDTTLARDFSGGQMARDMTIFVDGDTAWHIYASEENATLQIARLAPDWTRHDGYYVRALPDGGNEAPALFKTKGRYYMFASGLTGWRPNPGRVYVADKVTGPWRPLGNPVRGSEEDRKTTFHSQSTFVLPLPPERPGAEPRFIFMADRWRPEIAIDGRYVWLPVEWEGETPVLRWRDRWTLVDGWKA</sequence>
<evidence type="ECO:0000256" key="3">
    <source>
        <dbReference type="ARBA" id="ARBA00023295"/>
    </source>
</evidence>
<evidence type="ECO:0000313" key="5">
    <source>
        <dbReference type="EMBL" id="NUU47310.1"/>
    </source>
</evidence>
<dbReference type="Gene3D" id="2.115.10.20">
    <property type="entry name" value="Glycosyl hydrolase domain, family 43"/>
    <property type="match status" value="1"/>
</dbReference>
<dbReference type="RefSeq" id="WP_175311913.1">
    <property type="nucleotide sequence ID" value="NZ_CBCRYR010000087.1"/>
</dbReference>